<protein>
    <submittedName>
        <fullName evidence="9">Muramoyltetrapeptide carboxypeptidase</fullName>
    </submittedName>
</protein>
<dbReference type="Pfam" id="PF02016">
    <property type="entry name" value="Peptidase_S66"/>
    <property type="match status" value="1"/>
</dbReference>
<evidence type="ECO:0000256" key="5">
    <source>
        <dbReference type="ARBA" id="ARBA00022825"/>
    </source>
</evidence>
<evidence type="ECO:0000256" key="2">
    <source>
        <dbReference type="ARBA" id="ARBA00022645"/>
    </source>
</evidence>
<dbReference type="OrthoDB" id="9807329at2"/>
<dbReference type="CDD" id="cd07025">
    <property type="entry name" value="Peptidase_S66"/>
    <property type="match status" value="1"/>
</dbReference>
<dbReference type="SUPFAM" id="SSF52317">
    <property type="entry name" value="Class I glutamine amidotransferase-like"/>
    <property type="match status" value="1"/>
</dbReference>
<dbReference type="InterPro" id="IPR040449">
    <property type="entry name" value="Peptidase_S66_N"/>
</dbReference>
<name>A0A1G6SBX0_9BACT</name>
<dbReference type="InterPro" id="IPR003507">
    <property type="entry name" value="S66_fam"/>
</dbReference>
<dbReference type="Gene3D" id="3.50.30.60">
    <property type="entry name" value="LD-carboxypeptidase A C-terminal domain-like"/>
    <property type="match status" value="1"/>
</dbReference>
<dbReference type="GO" id="GO:0008236">
    <property type="term" value="F:serine-type peptidase activity"/>
    <property type="evidence" value="ECO:0007669"/>
    <property type="project" value="UniProtKB-KW"/>
</dbReference>
<comment type="similarity">
    <text evidence="1">Belongs to the peptidase S66 family.</text>
</comment>
<dbReference type="PANTHER" id="PTHR30237:SF2">
    <property type="entry name" value="MUREIN TETRAPEPTIDE CARBOXYPEPTIDASE"/>
    <property type="match status" value="1"/>
</dbReference>
<evidence type="ECO:0000313" key="10">
    <source>
        <dbReference type="Proteomes" id="UP000199452"/>
    </source>
</evidence>
<dbReference type="SUPFAM" id="SSF141986">
    <property type="entry name" value="LD-carboxypeptidase A C-terminal domain-like"/>
    <property type="match status" value="1"/>
</dbReference>
<dbReference type="Proteomes" id="UP000199452">
    <property type="component" value="Unassembled WGS sequence"/>
</dbReference>
<proteinExistence type="inferred from homology"/>
<dbReference type="InterPro" id="IPR027461">
    <property type="entry name" value="Carboxypeptidase_A_C_sf"/>
</dbReference>
<evidence type="ECO:0000256" key="6">
    <source>
        <dbReference type="PIRSR" id="PIRSR028757-1"/>
    </source>
</evidence>
<feature type="domain" description="LD-carboxypeptidase C-terminal" evidence="8">
    <location>
        <begin position="172"/>
        <end position="288"/>
    </location>
</feature>
<dbReference type="Pfam" id="PF17676">
    <property type="entry name" value="Peptidase_S66C"/>
    <property type="match status" value="1"/>
</dbReference>
<keyword evidence="10" id="KW-1185">Reference proteome</keyword>
<evidence type="ECO:0000313" key="9">
    <source>
        <dbReference type="EMBL" id="SDD14154.1"/>
    </source>
</evidence>
<evidence type="ECO:0000256" key="4">
    <source>
        <dbReference type="ARBA" id="ARBA00022801"/>
    </source>
</evidence>
<dbReference type="InterPro" id="IPR027478">
    <property type="entry name" value="LdcA_N"/>
</dbReference>
<dbReference type="GO" id="GO:0006508">
    <property type="term" value="P:proteolysis"/>
    <property type="evidence" value="ECO:0007669"/>
    <property type="project" value="UniProtKB-KW"/>
</dbReference>
<dbReference type="RefSeq" id="WP_092440803.1">
    <property type="nucleotide sequence ID" value="NZ_FMYP01000091.1"/>
</dbReference>
<dbReference type="EMBL" id="FMYP01000091">
    <property type="protein sequence ID" value="SDD14154.1"/>
    <property type="molecule type" value="Genomic_DNA"/>
</dbReference>
<keyword evidence="4" id="KW-0378">Hydrolase</keyword>
<keyword evidence="2 9" id="KW-0121">Carboxypeptidase</keyword>
<evidence type="ECO:0000259" key="7">
    <source>
        <dbReference type="Pfam" id="PF02016"/>
    </source>
</evidence>
<dbReference type="AlphaFoldDB" id="A0A1G6SBX0"/>
<evidence type="ECO:0000259" key="8">
    <source>
        <dbReference type="Pfam" id="PF17676"/>
    </source>
</evidence>
<keyword evidence="3" id="KW-0645">Protease</keyword>
<dbReference type="Gene3D" id="3.40.50.10740">
    <property type="entry name" value="Class I glutamine amidotransferase-like"/>
    <property type="match status" value="1"/>
</dbReference>
<feature type="active site" description="Charge relay system" evidence="6">
    <location>
        <position position="203"/>
    </location>
</feature>
<feature type="domain" description="LD-carboxypeptidase N-terminal" evidence="7">
    <location>
        <begin position="13"/>
        <end position="128"/>
    </location>
</feature>
<feature type="active site" description="Nucleophile" evidence="6">
    <location>
        <position position="109"/>
    </location>
</feature>
<dbReference type="InterPro" id="IPR029062">
    <property type="entry name" value="Class_I_gatase-like"/>
</dbReference>
<evidence type="ECO:0000256" key="3">
    <source>
        <dbReference type="ARBA" id="ARBA00022670"/>
    </source>
</evidence>
<sequence>MIIPPYLKPGDTIALAAPARKISAEEIAPAVALLELKGFKVLVHDSLFGVDNQLSGSDEERAGSIIELLKNEDVKAILFARGGYGSIRTVEHIPQELFAEHPKWLVGYSDVTVFHNLMSKLGIQSIHGTMPINFPKDGTENSSISSLVDTLMGRGTKVSAAPHHLNIKGEAKGILTGGNLSVLYSLAGTPLDTIPEGRILFIEDLDEYLYHIDRMMMNLKASGKLSKIAGLVVGGMNDMRDNAIPWGHSAYDTICDIMKGYDIPVAYGFPVGHQEPNLAMVMGATVELQVTDSGASLVYTNA</sequence>
<dbReference type="PANTHER" id="PTHR30237">
    <property type="entry name" value="MURAMOYLTETRAPEPTIDE CARBOXYPEPTIDASE"/>
    <property type="match status" value="1"/>
</dbReference>
<evidence type="ECO:0000256" key="1">
    <source>
        <dbReference type="ARBA" id="ARBA00010233"/>
    </source>
</evidence>
<dbReference type="STRING" id="1640674.SAMN05216323_10913"/>
<reference evidence="9 10" key="1">
    <citation type="submission" date="2016-09" db="EMBL/GenBank/DDBJ databases">
        <authorList>
            <person name="Capua I."/>
            <person name="De Benedictis P."/>
            <person name="Joannis T."/>
            <person name="Lombin L.H."/>
            <person name="Cattoli G."/>
        </authorList>
    </citation>
    <scope>NUCLEOTIDE SEQUENCE [LARGE SCALE GENOMIC DNA]</scope>
    <source>
        <strain evidence="9 10">A7P-90m</strain>
    </source>
</reference>
<dbReference type="PIRSF" id="PIRSF028757">
    <property type="entry name" value="LD-carboxypeptidase"/>
    <property type="match status" value="1"/>
</dbReference>
<accession>A0A1G6SBX0</accession>
<organism evidence="9 10">
    <name type="scientific">Williamwhitmania taraxaci</name>
    <dbReference type="NCBI Taxonomy" id="1640674"/>
    <lineage>
        <taxon>Bacteria</taxon>
        <taxon>Pseudomonadati</taxon>
        <taxon>Bacteroidota</taxon>
        <taxon>Bacteroidia</taxon>
        <taxon>Bacteroidales</taxon>
        <taxon>Williamwhitmaniaceae</taxon>
        <taxon>Williamwhitmania</taxon>
    </lineage>
</organism>
<dbReference type="GO" id="GO:0004180">
    <property type="term" value="F:carboxypeptidase activity"/>
    <property type="evidence" value="ECO:0007669"/>
    <property type="project" value="UniProtKB-KW"/>
</dbReference>
<keyword evidence="5" id="KW-0720">Serine protease</keyword>
<dbReference type="InterPro" id="IPR040921">
    <property type="entry name" value="Peptidase_S66C"/>
</dbReference>
<gene>
    <name evidence="9" type="ORF">SAMN05216323_10913</name>
</gene>
<feature type="active site" description="Charge relay system" evidence="6">
    <location>
        <position position="273"/>
    </location>
</feature>